<protein>
    <submittedName>
        <fullName evidence="1">Uncharacterized protein</fullName>
    </submittedName>
</protein>
<sequence>MKELKIGTQIAIYFSSDRIMATKSMPPQISDYQVTKILKLKDKEKQ</sequence>
<dbReference type="AlphaFoldDB" id="A0A931AWG5"/>
<name>A0A931AWG5_9ENTE</name>
<dbReference type="EMBL" id="JADAKE010000016">
    <property type="protein sequence ID" value="MBF8808105.1"/>
    <property type="molecule type" value="Genomic_DNA"/>
</dbReference>
<keyword evidence="2" id="KW-1185">Reference proteome</keyword>
<proteinExistence type="predicted"/>
<gene>
    <name evidence="1" type="ORF">IC227_07010</name>
</gene>
<accession>A0A931AWG5</accession>
<evidence type="ECO:0000313" key="2">
    <source>
        <dbReference type="Proteomes" id="UP000637757"/>
    </source>
</evidence>
<dbReference type="Proteomes" id="UP000637757">
    <property type="component" value="Unassembled WGS sequence"/>
</dbReference>
<comment type="caution">
    <text evidence="1">The sequence shown here is derived from an EMBL/GenBank/DDBJ whole genome shotgun (WGS) entry which is preliminary data.</text>
</comment>
<organism evidence="1 2">
    <name type="scientific">Enterococcus lacertideformus</name>
    <dbReference type="NCBI Taxonomy" id="2771493"/>
    <lineage>
        <taxon>Bacteria</taxon>
        <taxon>Bacillati</taxon>
        <taxon>Bacillota</taxon>
        <taxon>Bacilli</taxon>
        <taxon>Lactobacillales</taxon>
        <taxon>Enterococcaceae</taxon>
        <taxon>Enterococcus</taxon>
    </lineage>
</organism>
<reference evidence="1" key="1">
    <citation type="submission" date="2020-09" db="EMBL/GenBank/DDBJ databases">
        <title>Genomic insights into the novelty and pathogenicity of a unique biofilm-forming Enterococcus sp. bacteria (Enterococcus lacertideformus) identified in reptiles.</title>
        <authorList>
            <person name="Agius J.E."/>
            <person name="Phalen D.N."/>
            <person name="Rose K."/>
            <person name="Eden J.-S."/>
        </authorList>
    </citation>
    <scope>NUCLEOTIDE SEQUENCE</scope>
    <source>
        <strain evidence="1">PHRS 0518</strain>
    </source>
</reference>
<evidence type="ECO:0000313" key="1">
    <source>
        <dbReference type="EMBL" id="MBF8808105.1"/>
    </source>
</evidence>